<keyword evidence="5" id="KW-0436">Ligase</keyword>
<dbReference type="InterPro" id="IPR024909">
    <property type="entry name" value="Cys-tRNA/MSH_ligase"/>
</dbReference>
<dbReference type="PANTHER" id="PTHR10890:SF3">
    <property type="entry name" value="CYSTEINE--TRNA LIGASE, CYTOPLASMIC"/>
    <property type="match status" value="1"/>
</dbReference>
<name>A0A2H0N004_9BACT</name>
<comment type="cofactor">
    <cofactor evidence="1">
        <name>Zn(2+)</name>
        <dbReference type="ChEBI" id="CHEBI:29105"/>
    </cofactor>
</comment>
<dbReference type="InterPro" id="IPR009080">
    <property type="entry name" value="tRNAsynth_Ia_anticodon-bd"/>
</dbReference>
<evidence type="ECO:0000256" key="3">
    <source>
        <dbReference type="ARBA" id="ARBA00011245"/>
    </source>
</evidence>
<reference evidence="11 12" key="1">
    <citation type="submission" date="2017-09" db="EMBL/GenBank/DDBJ databases">
        <title>Depth-based differentiation of microbial function through sediment-hosted aquifers and enrichment of novel symbionts in the deep terrestrial subsurface.</title>
        <authorList>
            <person name="Probst A.J."/>
            <person name="Ladd B."/>
            <person name="Jarett J.K."/>
            <person name="Geller-Mcgrath D.E."/>
            <person name="Sieber C.M."/>
            <person name="Emerson J.B."/>
            <person name="Anantharaman K."/>
            <person name="Thomas B.C."/>
            <person name="Malmstrom R."/>
            <person name="Stieglmeier M."/>
            <person name="Klingl A."/>
            <person name="Woyke T."/>
            <person name="Ryan C.M."/>
            <person name="Banfield J.F."/>
        </authorList>
    </citation>
    <scope>NUCLEOTIDE SEQUENCE [LARGE SCALE GENOMIC DNA]</scope>
    <source>
        <strain evidence="11">CG11_big_fil_rev_8_21_14_0_20_35_11</strain>
    </source>
</reference>
<evidence type="ECO:0000256" key="9">
    <source>
        <dbReference type="ARBA" id="ARBA00022840"/>
    </source>
</evidence>
<dbReference type="GO" id="GO:0005829">
    <property type="term" value="C:cytosol"/>
    <property type="evidence" value="ECO:0007669"/>
    <property type="project" value="TreeGrafter"/>
</dbReference>
<evidence type="ECO:0000256" key="5">
    <source>
        <dbReference type="ARBA" id="ARBA00022598"/>
    </source>
</evidence>
<accession>A0A2H0N004</accession>
<keyword evidence="7" id="KW-0547">Nucleotide-binding</keyword>
<organism evidence="11 12">
    <name type="scientific">Candidatus Nealsonbacteria bacterium CG11_big_fil_rev_8_21_14_0_20_35_11</name>
    <dbReference type="NCBI Taxonomy" id="1974713"/>
    <lineage>
        <taxon>Bacteria</taxon>
        <taxon>Candidatus Nealsoniibacteriota</taxon>
    </lineage>
</organism>
<evidence type="ECO:0000313" key="11">
    <source>
        <dbReference type="EMBL" id="PIR02239.1"/>
    </source>
</evidence>
<evidence type="ECO:0000313" key="12">
    <source>
        <dbReference type="Proteomes" id="UP000231139"/>
    </source>
</evidence>
<dbReference type="InterPro" id="IPR014729">
    <property type="entry name" value="Rossmann-like_a/b/a_fold"/>
</dbReference>
<comment type="subcellular location">
    <subcellularLocation>
        <location evidence="2">Cytoplasm</location>
    </subcellularLocation>
</comment>
<dbReference type="EMBL" id="PCWK01000047">
    <property type="protein sequence ID" value="PIR02239.1"/>
    <property type="molecule type" value="Genomic_DNA"/>
</dbReference>
<dbReference type="InterPro" id="IPR015273">
    <property type="entry name" value="Cys-tRNA-synt_Ia_DALR"/>
</dbReference>
<dbReference type="Proteomes" id="UP000231139">
    <property type="component" value="Unassembled WGS sequence"/>
</dbReference>
<dbReference type="AlphaFoldDB" id="A0A2H0N004"/>
<evidence type="ECO:0000256" key="8">
    <source>
        <dbReference type="ARBA" id="ARBA00022833"/>
    </source>
</evidence>
<dbReference type="Gene3D" id="3.40.50.620">
    <property type="entry name" value="HUPs"/>
    <property type="match status" value="1"/>
</dbReference>
<proteinExistence type="predicted"/>
<evidence type="ECO:0000256" key="7">
    <source>
        <dbReference type="ARBA" id="ARBA00022741"/>
    </source>
</evidence>
<dbReference type="GO" id="GO:0046872">
    <property type="term" value="F:metal ion binding"/>
    <property type="evidence" value="ECO:0007669"/>
    <property type="project" value="UniProtKB-KW"/>
</dbReference>
<dbReference type="Pfam" id="PF01406">
    <property type="entry name" value="tRNA-synt_1e"/>
    <property type="match status" value="1"/>
</dbReference>
<gene>
    <name evidence="11" type="ORF">COV62_02120</name>
</gene>
<feature type="domain" description="Cysteinyl-tRNA synthetase class Ia DALR" evidence="10">
    <location>
        <begin position="141"/>
        <end position="206"/>
    </location>
</feature>
<dbReference type="GO" id="GO:0005524">
    <property type="term" value="F:ATP binding"/>
    <property type="evidence" value="ECO:0007669"/>
    <property type="project" value="UniProtKB-KW"/>
</dbReference>
<dbReference type="SUPFAM" id="SSF52374">
    <property type="entry name" value="Nucleotidylyl transferase"/>
    <property type="match status" value="1"/>
</dbReference>
<dbReference type="PANTHER" id="PTHR10890">
    <property type="entry name" value="CYSTEINYL-TRNA SYNTHETASE"/>
    <property type="match status" value="1"/>
</dbReference>
<dbReference type="SUPFAM" id="SSF47323">
    <property type="entry name" value="Anticodon-binding domain of a subclass of class I aminoacyl-tRNA synthetases"/>
    <property type="match status" value="1"/>
</dbReference>
<sequence length="255" mass="29798">MSMKYLGKGFDIHTGGEDNIFPHHEDEIAQSESATGKKFVRFWIHVRHLLVEGEKMAKSKGNFYTLGDLENKGYSPLAFRFLVLTARHRNKFNFTFRGLKEAEKNLEKVSEFVEKLNRLRKQKEGRKKRFAINLVLKTQKEFEKAMDDDFNTPAALTPVFHLISRGNYLLDKNKLTPSDAGDILEVLRKIDKVFGFILCKKPKEKIPKKVLELVKEREKCRKENQWELADKLRNKVRESGYLIEDTREGPKIKKI</sequence>
<evidence type="ECO:0000256" key="2">
    <source>
        <dbReference type="ARBA" id="ARBA00004496"/>
    </source>
</evidence>
<evidence type="ECO:0000256" key="4">
    <source>
        <dbReference type="ARBA" id="ARBA00014738"/>
    </source>
</evidence>
<evidence type="ECO:0000259" key="10">
    <source>
        <dbReference type="SMART" id="SM00840"/>
    </source>
</evidence>
<dbReference type="Pfam" id="PF23493">
    <property type="entry name" value="CysS_C"/>
    <property type="match status" value="1"/>
</dbReference>
<comment type="caution">
    <text evidence="11">The sequence shown here is derived from an EMBL/GenBank/DDBJ whole genome shotgun (WGS) entry which is preliminary data.</text>
</comment>
<comment type="subunit">
    <text evidence="3">Monomer.</text>
</comment>
<dbReference type="GO" id="GO:0006423">
    <property type="term" value="P:cysteinyl-tRNA aminoacylation"/>
    <property type="evidence" value="ECO:0007669"/>
    <property type="project" value="InterPro"/>
</dbReference>
<keyword evidence="8" id="KW-0862">Zinc</keyword>
<keyword evidence="6" id="KW-0479">Metal-binding</keyword>
<evidence type="ECO:0000256" key="6">
    <source>
        <dbReference type="ARBA" id="ARBA00022723"/>
    </source>
</evidence>
<dbReference type="GO" id="GO:0004817">
    <property type="term" value="F:cysteine-tRNA ligase activity"/>
    <property type="evidence" value="ECO:0007669"/>
    <property type="project" value="InterPro"/>
</dbReference>
<evidence type="ECO:0000256" key="1">
    <source>
        <dbReference type="ARBA" id="ARBA00001947"/>
    </source>
</evidence>
<dbReference type="SMART" id="SM00840">
    <property type="entry name" value="DALR_2"/>
    <property type="match status" value="1"/>
</dbReference>
<protein>
    <recommendedName>
        <fullName evidence="4">Cysteine--tRNA ligase</fullName>
    </recommendedName>
</protein>
<dbReference type="Gene3D" id="1.20.120.1910">
    <property type="entry name" value="Cysteine-tRNA ligase, C-terminal anti-codon recognition domain"/>
    <property type="match status" value="1"/>
</dbReference>
<keyword evidence="9" id="KW-0067">ATP-binding</keyword>
<dbReference type="InterPro" id="IPR032678">
    <property type="entry name" value="tRNA-synt_1_cat_dom"/>
</dbReference>
<dbReference type="InterPro" id="IPR056411">
    <property type="entry name" value="CysS_C"/>
</dbReference>
<dbReference type="Pfam" id="PF09190">
    <property type="entry name" value="DALR_2"/>
    <property type="match status" value="1"/>
</dbReference>